<evidence type="ECO:0000256" key="1">
    <source>
        <dbReference type="ARBA" id="ARBA00022723"/>
    </source>
</evidence>
<dbReference type="GO" id="GO:0005634">
    <property type="term" value="C:nucleus"/>
    <property type="evidence" value="ECO:0007669"/>
    <property type="project" value="TreeGrafter"/>
</dbReference>
<protein>
    <recommendedName>
        <fullName evidence="4">Nudix hydrolase domain-containing protein</fullName>
    </recommendedName>
</protein>
<accession>A0A7S3EKK5</accession>
<feature type="region of interest" description="Disordered" evidence="3">
    <location>
        <begin position="1"/>
        <end position="22"/>
    </location>
</feature>
<keyword evidence="2" id="KW-0378">Hydrolase</keyword>
<dbReference type="PROSITE" id="PS00893">
    <property type="entry name" value="NUDIX_BOX"/>
    <property type="match status" value="1"/>
</dbReference>
<sequence>MISSRKDPSRWIFPKGTIEPDEGPQQVVLRETEEEAGVTGSVQERLHYETVGKQQTMFLLQVHSHVENWLEVTNSHQFDAKYPNLISSSAQERERSRRWMSVEEAFLVAKQMRYV</sequence>
<keyword evidence="1" id="KW-0479">Metal-binding</keyword>
<proteinExistence type="predicted"/>
<evidence type="ECO:0000259" key="4">
    <source>
        <dbReference type="PROSITE" id="PS51462"/>
    </source>
</evidence>
<dbReference type="PANTHER" id="PTHR12629">
    <property type="entry name" value="DIPHOSPHOINOSITOL POLYPHOSPHATE PHOSPHOHYDROLASE"/>
    <property type="match status" value="1"/>
</dbReference>
<organism evidence="5">
    <name type="scientific">Rhodosorus marinus</name>
    <dbReference type="NCBI Taxonomy" id="101924"/>
    <lineage>
        <taxon>Eukaryota</taxon>
        <taxon>Rhodophyta</taxon>
        <taxon>Stylonematophyceae</taxon>
        <taxon>Stylonematales</taxon>
        <taxon>Stylonemataceae</taxon>
        <taxon>Rhodosorus</taxon>
    </lineage>
</organism>
<dbReference type="PROSITE" id="PS51462">
    <property type="entry name" value="NUDIX"/>
    <property type="match status" value="1"/>
</dbReference>
<dbReference type="GO" id="GO:0016787">
    <property type="term" value="F:hydrolase activity"/>
    <property type="evidence" value="ECO:0007669"/>
    <property type="project" value="UniProtKB-KW"/>
</dbReference>
<dbReference type="GO" id="GO:0046872">
    <property type="term" value="F:metal ion binding"/>
    <property type="evidence" value="ECO:0007669"/>
    <property type="project" value="UniProtKB-KW"/>
</dbReference>
<dbReference type="GO" id="GO:0005737">
    <property type="term" value="C:cytoplasm"/>
    <property type="evidence" value="ECO:0007669"/>
    <property type="project" value="TreeGrafter"/>
</dbReference>
<name>A0A7S3EKK5_9RHOD</name>
<dbReference type="InterPro" id="IPR015797">
    <property type="entry name" value="NUDIX_hydrolase-like_dom_sf"/>
</dbReference>
<dbReference type="AlphaFoldDB" id="A0A7S3EKK5"/>
<evidence type="ECO:0000256" key="2">
    <source>
        <dbReference type="ARBA" id="ARBA00022801"/>
    </source>
</evidence>
<feature type="domain" description="Nudix hydrolase" evidence="4">
    <location>
        <begin position="1"/>
        <end position="115"/>
    </location>
</feature>
<dbReference type="EMBL" id="HBHW01033557">
    <property type="protein sequence ID" value="CAE0057847.1"/>
    <property type="molecule type" value="Transcribed_RNA"/>
</dbReference>
<evidence type="ECO:0000313" key="5">
    <source>
        <dbReference type="EMBL" id="CAE0057847.1"/>
    </source>
</evidence>
<reference evidence="5" key="1">
    <citation type="submission" date="2021-01" db="EMBL/GenBank/DDBJ databases">
        <authorList>
            <person name="Corre E."/>
            <person name="Pelletier E."/>
            <person name="Niang G."/>
            <person name="Scheremetjew M."/>
            <person name="Finn R."/>
            <person name="Kale V."/>
            <person name="Holt S."/>
            <person name="Cochrane G."/>
            <person name="Meng A."/>
            <person name="Brown T."/>
            <person name="Cohen L."/>
        </authorList>
    </citation>
    <scope>NUCLEOTIDE SEQUENCE</scope>
    <source>
        <strain evidence="5">CCMP 769</strain>
    </source>
</reference>
<dbReference type="InterPro" id="IPR000086">
    <property type="entry name" value="NUDIX_hydrolase_dom"/>
</dbReference>
<evidence type="ECO:0000256" key="3">
    <source>
        <dbReference type="SAM" id="MobiDB-lite"/>
    </source>
</evidence>
<gene>
    <name evidence="5" type="ORF">RMAR00112_LOCUS25901</name>
</gene>
<dbReference type="SUPFAM" id="SSF55811">
    <property type="entry name" value="Nudix"/>
    <property type="match status" value="1"/>
</dbReference>
<dbReference type="InterPro" id="IPR020084">
    <property type="entry name" value="NUDIX_hydrolase_CS"/>
</dbReference>
<dbReference type="Gene3D" id="3.90.79.10">
    <property type="entry name" value="Nucleoside Triphosphate Pyrophosphohydrolase"/>
    <property type="match status" value="1"/>
</dbReference>
<dbReference type="Pfam" id="PF00293">
    <property type="entry name" value="NUDIX"/>
    <property type="match status" value="1"/>
</dbReference>
<dbReference type="PANTHER" id="PTHR12629:SF0">
    <property type="entry name" value="DIPHOSPHOINOSITOL-POLYPHOSPHATE DIPHOSPHATASE"/>
    <property type="match status" value="1"/>
</dbReference>